<sequence length="451" mass="48741">MTPMSKTRRISCLAAAASATALAVTACGAPDESEQESFNIRGEIPAAAEDCAQYDSYGDFEDETVTIFASILDQEADEMQAGWHYFEECTGINIEYEGTAQFEADMKVRVDGGTAPDIALFPQPGLMSNFKDDLVPASDELSALATEGWSEDWLAYGTIDGQLYAAPNSANAKSFIWYSPQFFADNGYTVPTTWDELIALSDTIAAAGTTPWCAGFESGGATGWPGTDWIEDIVLREGTDVYDQWVNHEIPFNDPQIVSAIDKAGTVLQNPDYVFNGPDTISSTAFQTAGHPILDNECAFYRMASFYGAMWPEDTVVAEDGDVFAFRFPETNAGDNTMLVGGEFVAAFSDSEATEATRQYLASELYHSTRLQTGPWSTAQQGVDASVATTPVNVFATEILTDPAVTVRFDGSDLMPGEVGASSFWTGIVEWADGAKTSQQMADDIEASWPQ</sequence>
<feature type="signal peptide" evidence="3">
    <location>
        <begin position="1"/>
        <end position="23"/>
    </location>
</feature>
<keyword evidence="5" id="KW-1185">Reference proteome</keyword>
<keyword evidence="3" id="KW-0732">Signal</keyword>
<protein>
    <submittedName>
        <fullName evidence="4">Carbohydrate ABC transporter substrate-binding protein</fullName>
    </submittedName>
</protein>
<dbReference type="PANTHER" id="PTHR43649:SF29">
    <property type="entry name" value="OSMOPROTECTIVE COMPOUNDS-BINDING PROTEIN GGTB"/>
    <property type="match status" value="1"/>
</dbReference>
<keyword evidence="2" id="KW-0813">Transport</keyword>
<dbReference type="Proteomes" id="UP000681341">
    <property type="component" value="Unassembled WGS sequence"/>
</dbReference>
<comment type="similarity">
    <text evidence="1">Belongs to the bacterial solute-binding protein 1 family.</text>
</comment>
<dbReference type="Pfam" id="PF01547">
    <property type="entry name" value="SBP_bac_1"/>
    <property type="match status" value="1"/>
</dbReference>
<reference evidence="4 5" key="1">
    <citation type="submission" date="2021-03" db="EMBL/GenBank/DDBJ databases">
        <title>Glycomyces sp. nov., a novel actinomycete isolated from soil.</title>
        <authorList>
            <person name="Yang X."/>
            <person name="Xu X."/>
        </authorList>
    </citation>
    <scope>NUCLEOTIDE SEQUENCE [LARGE SCALE GENOMIC DNA]</scope>
    <source>
        <strain evidence="4 5">NEAU-S30</strain>
    </source>
</reference>
<dbReference type="EMBL" id="JAGFNP010000005">
    <property type="protein sequence ID" value="MBO3733553.1"/>
    <property type="molecule type" value="Genomic_DNA"/>
</dbReference>
<dbReference type="RefSeq" id="WP_208496510.1">
    <property type="nucleotide sequence ID" value="NZ_JAGFNP010000005.1"/>
</dbReference>
<evidence type="ECO:0000313" key="5">
    <source>
        <dbReference type="Proteomes" id="UP000681341"/>
    </source>
</evidence>
<comment type="caution">
    <text evidence="4">The sequence shown here is derived from an EMBL/GenBank/DDBJ whole genome shotgun (WGS) entry which is preliminary data.</text>
</comment>
<accession>A0ABS3U454</accession>
<dbReference type="PROSITE" id="PS51257">
    <property type="entry name" value="PROKAR_LIPOPROTEIN"/>
    <property type="match status" value="1"/>
</dbReference>
<dbReference type="InterPro" id="IPR050490">
    <property type="entry name" value="Bact_solute-bd_prot1"/>
</dbReference>
<name>A0ABS3U454_9ACTN</name>
<organism evidence="4 5">
    <name type="scientific">Glycomyces niveus</name>
    <dbReference type="NCBI Taxonomy" id="2820287"/>
    <lineage>
        <taxon>Bacteria</taxon>
        <taxon>Bacillati</taxon>
        <taxon>Actinomycetota</taxon>
        <taxon>Actinomycetes</taxon>
        <taxon>Glycomycetales</taxon>
        <taxon>Glycomycetaceae</taxon>
        <taxon>Glycomyces</taxon>
    </lineage>
</organism>
<gene>
    <name evidence="4" type="ORF">J5V16_12020</name>
</gene>
<evidence type="ECO:0000256" key="2">
    <source>
        <dbReference type="ARBA" id="ARBA00022448"/>
    </source>
</evidence>
<proteinExistence type="inferred from homology"/>
<evidence type="ECO:0000313" key="4">
    <source>
        <dbReference type="EMBL" id="MBO3733553.1"/>
    </source>
</evidence>
<evidence type="ECO:0000256" key="3">
    <source>
        <dbReference type="SAM" id="SignalP"/>
    </source>
</evidence>
<dbReference type="Gene3D" id="3.40.190.10">
    <property type="entry name" value="Periplasmic binding protein-like II"/>
    <property type="match status" value="2"/>
</dbReference>
<feature type="chain" id="PRO_5046306976" evidence="3">
    <location>
        <begin position="24"/>
        <end position="451"/>
    </location>
</feature>
<dbReference type="SUPFAM" id="SSF53850">
    <property type="entry name" value="Periplasmic binding protein-like II"/>
    <property type="match status" value="1"/>
</dbReference>
<dbReference type="InterPro" id="IPR006059">
    <property type="entry name" value="SBP"/>
</dbReference>
<evidence type="ECO:0000256" key="1">
    <source>
        <dbReference type="ARBA" id="ARBA00008520"/>
    </source>
</evidence>
<dbReference type="PANTHER" id="PTHR43649">
    <property type="entry name" value="ARABINOSE-BINDING PROTEIN-RELATED"/>
    <property type="match status" value="1"/>
</dbReference>